<dbReference type="PROSITE" id="PS50084">
    <property type="entry name" value="KH_TYPE_1"/>
    <property type="match status" value="1"/>
</dbReference>
<feature type="binding site" evidence="9">
    <location>
        <position position="493"/>
    </location>
    <ligand>
        <name>Mg(2+)</name>
        <dbReference type="ChEBI" id="CHEBI:18420"/>
    </ligand>
</feature>
<dbReference type="InterPro" id="IPR036345">
    <property type="entry name" value="ExoRNase_PH_dom2_sf"/>
</dbReference>
<dbReference type="GO" id="GO:0006402">
    <property type="term" value="P:mRNA catabolic process"/>
    <property type="evidence" value="ECO:0007669"/>
    <property type="project" value="UniProtKB-UniRule"/>
</dbReference>
<dbReference type="Gene3D" id="3.30.1370.10">
    <property type="entry name" value="K Homology domain, type 1"/>
    <property type="match status" value="1"/>
</dbReference>
<dbReference type="Pfam" id="PF01138">
    <property type="entry name" value="RNase_PH"/>
    <property type="match status" value="2"/>
</dbReference>
<dbReference type="SUPFAM" id="SSF54211">
    <property type="entry name" value="Ribosomal protein S5 domain 2-like"/>
    <property type="match status" value="2"/>
</dbReference>
<dbReference type="OrthoDB" id="9804305at2"/>
<evidence type="ECO:0000256" key="10">
    <source>
        <dbReference type="SAM" id="MobiDB-lite"/>
    </source>
</evidence>
<evidence type="ECO:0000256" key="2">
    <source>
        <dbReference type="ARBA" id="ARBA00007404"/>
    </source>
</evidence>
<dbReference type="InterPro" id="IPR015847">
    <property type="entry name" value="ExoRNase_PH_dom2"/>
</dbReference>
<proteinExistence type="inferred from homology"/>
<reference evidence="13" key="1">
    <citation type="journal article" date="2010" name="Stand. Genomic Sci.">
        <title>Complete genome sequence of 'Thermobaculum terrenum' type strain (YNP1).</title>
        <authorList>
            <person name="Kiss H."/>
            <person name="Cleland D."/>
            <person name="Lapidus A."/>
            <person name="Lucas S."/>
            <person name="Glavina Del Rio T."/>
            <person name="Nolan M."/>
            <person name="Tice H."/>
            <person name="Han C."/>
            <person name="Goodwin L."/>
            <person name="Pitluck S."/>
            <person name="Liolios K."/>
            <person name="Ivanova N."/>
            <person name="Mavromatis K."/>
            <person name="Ovchinnikova G."/>
            <person name="Pati A."/>
            <person name="Chen A."/>
            <person name="Palaniappan K."/>
            <person name="Land M."/>
            <person name="Hauser L."/>
            <person name="Chang Y."/>
            <person name="Jeffries C."/>
            <person name="Lu M."/>
            <person name="Brettin T."/>
            <person name="Detter J."/>
            <person name="Goker M."/>
            <person name="Tindall B."/>
            <person name="Beck B."/>
            <person name="McDermott T."/>
            <person name="Woyke T."/>
            <person name="Bristow J."/>
            <person name="Eisen J."/>
            <person name="Markowitz V."/>
            <person name="Hugenholtz P."/>
            <person name="Kyrpides N."/>
            <person name="Klenk H."/>
            <person name="Cheng J."/>
        </authorList>
    </citation>
    <scope>NUCLEOTIDE SEQUENCE [LARGE SCALE GENOMIC DNA]</scope>
    <source>
        <strain evidence="13">ATCC BAA-798 / YNP1</strain>
    </source>
</reference>
<feature type="domain" description="S1 motif" evidence="11">
    <location>
        <begin position="623"/>
        <end position="691"/>
    </location>
</feature>
<dbReference type="HOGENOM" id="CLU_004217_2_2_0"/>
<feature type="region of interest" description="Disordered" evidence="10">
    <location>
        <begin position="694"/>
        <end position="733"/>
    </location>
</feature>
<dbReference type="Pfam" id="PF00575">
    <property type="entry name" value="S1"/>
    <property type="match status" value="1"/>
</dbReference>
<evidence type="ECO:0000256" key="1">
    <source>
        <dbReference type="ARBA" id="ARBA00004496"/>
    </source>
</evidence>
<evidence type="ECO:0000256" key="7">
    <source>
        <dbReference type="ARBA" id="ARBA00022842"/>
    </source>
</evidence>
<dbReference type="HAMAP" id="MF_01595">
    <property type="entry name" value="PNPase"/>
    <property type="match status" value="1"/>
</dbReference>
<dbReference type="InterPro" id="IPR027408">
    <property type="entry name" value="PNPase/RNase_PH_dom_sf"/>
</dbReference>
<evidence type="ECO:0000256" key="5">
    <source>
        <dbReference type="ARBA" id="ARBA00022695"/>
    </source>
</evidence>
<evidence type="ECO:0000256" key="9">
    <source>
        <dbReference type="HAMAP-Rule" id="MF_01595"/>
    </source>
</evidence>
<dbReference type="KEGG" id="ttr:Tter_1789"/>
<dbReference type="GO" id="GO:0004654">
    <property type="term" value="F:polyribonucleotide nucleotidyltransferase activity"/>
    <property type="evidence" value="ECO:0007669"/>
    <property type="project" value="UniProtKB-UniRule"/>
</dbReference>
<dbReference type="Pfam" id="PF00013">
    <property type="entry name" value="KH_1"/>
    <property type="match status" value="1"/>
</dbReference>
<dbReference type="PIRSF" id="PIRSF005499">
    <property type="entry name" value="PNPase"/>
    <property type="match status" value="1"/>
</dbReference>
<dbReference type="InterPro" id="IPR012340">
    <property type="entry name" value="NA-bd_OB-fold"/>
</dbReference>
<keyword evidence="13" id="KW-1185">Reference proteome</keyword>
<evidence type="ECO:0000256" key="6">
    <source>
        <dbReference type="ARBA" id="ARBA00022723"/>
    </source>
</evidence>
<dbReference type="EC" id="2.7.7.8" evidence="9"/>
<dbReference type="GO" id="GO:0000175">
    <property type="term" value="F:3'-5'-RNA exonuclease activity"/>
    <property type="evidence" value="ECO:0007669"/>
    <property type="project" value="TreeGrafter"/>
</dbReference>
<dbReference type="GO" id="GO:0000287">
    <property type="term" value="F:magnesium ion binding"/>
    <property type="evidence" value="ECO:0007669"/>
    <property type="project" value="UniProtKB-UniRule"/>
</dbReference>
<dbReference type="STRING" id="525904.Tter_1789"/>
<dbReference type="InterPro" id="IPR012162">
    <property type="entry name" value="PNPase"/>
</dbReference>
<dbReference type="InterPro" id="IPR015848">
    <property type="entry name" value="PNPase_PH_RNA-bd_bac/org-type"/>
</dbReference>
<keyword evidence="8 9" id="KW-0694">RNA-binding</keyword>
<comment type="similarity">
    <text evidence="2 9">Belongs to the polyribonucleotide nucleotidyltransferase family.</text>
</comment>
<keyword evidence="7 9" id="KW-0460">Magnesium</keyword>
<dbReference type="SUPFAM" id="SSF46915">
    <property type="entry name" value="Polynucleotide phosphorylase/guanosine pentaphosphate synthase (PNPase/GPSI), domain 3"/>
    <property type="match status" value="1"/>
</dbReference>
<evidence type="ECO:0000256" key="3">
    <source>
        <dbReference type="ARBA" id="ARBA00022490"/>
    </source>
</evidence>
<dbReference type="InterPro" id="IPR036612">
    <property type="entry name" value="KH_dom_type_1_sf"/>
</dbReference>
<dbReference type="Proteomes" id="UP000000323">
    <property type="component" value="Chromosome 1"/>
</dbReference>
<dbReference type="eggNOG" id="COG1185">
    <property type="taxonomic scope" value="Bacteria"/>
</dbReference>
<dbReference type="InterPro" id="IPR036456">
    <property type="entry name" value="PNPase_PH_RNA-bd_sf"/>
</dbReference>
<dbReference type="Pfam" id="PF03725">
    <property type="entry name" value="RNase_PH_C"/>
    <property type="match status" value="1"/>
</dbReference>
<keyword evidence="3 9" id="KW-0963">Cytoplasm</keyword>
<keyword evidence="6 9" id="KW-0479">Metal-binding</keyword>
<dbReference type="Gene3D" id="3.30.230.70">
    <property type="entry name" value="GHMP Kinase, N-terminal domain"/>
    <property type="match status" value="2"/>
</dbReference>
<dbReference type="SMART" id="SM00316">
    <property type="entry name" value="S1"/>
    <property type="match status" value="1"/>
</dbReference>
<dbReference type="InterPro" id="IPR004087">
    <property type="entry name" value="KH_dom"/>
</dbReference>
<evidence type="ECO:0000259" key="11">
    <source>
        <dbReference type="PROSITE" id="PS50126"/>
    </source>
</evidence>
<sequence>MISKFETIWAGRKLSIETGRIAGQAHGAVLVQYGDTVVLTTAVRADAPSNMDFFPLTVQYEERMYAAGKIPGGFIRREGRPSENATLAARLTDRPLRPLFPKGYKYEVQIITTVLSTDQQNEPDLLSIIGGSAALSISDIPFLGPVGAARVGYIDGEYILNPTADQREESLLDLTVAGTKDAVIMVEGSAHELPESVMLGAVEFGHRMLQDTIKLQEQLVAVAGKPKHHFDVPEVDEEFTARVREWLGDKLKEAVNNPDKVLREEAIAEVKANLIAAMISDDVADPADLTGAVAREFETLLKEEVRNRILNEGVRPDGRGPKEIRPVSAEVGLLPRTHGSALFTRGQTQIISVVTLGTRREEQILDDLGMEESKRFMHHYNFPPYSTGEIRPLRGPSRRDIGHGALVERSLLPVMPSEEEFPYTVRVVSEVVSSNGSSSMGSVCGSTLALMDAGVPIKAPVSGVAMGLVTGPDGKYVILTDIQGIEDALGDMDFKVAGTEKGVTGLQMDIKTTGITFDIMREAFEQAREGRMYILGKMLEAIPEVRSTLSGYAPRILTMKINPEKIGAVIGPGGKTIRAITDATGSQIDIEDDGTILIYSTNAEGAEEARRRIEMLTRDIEVGQVYTGKVVGIMPYGAFVELAPGKDGLVHISELSDTRVNRVEDVVKLGDEITVMVTDIDRNGKISLSRRAVLTGETPSSRQSGKLAVASGSQGSKPSRGGRPSGKPRSSER</sequence>
<dbReference type="NCBIfam" id="TIGR03591">
    <property type="entry name" value="polynuc_phos"/>
    <property type="match status" value="1"/>
</dbReference>
<dbReference type="SMART" id="SM00322">
    <property type="entry name" value="KH"/>
    <property type="match status" value="1"/>
</dbReference>
<comment type="function">
    <text evidence="9">Involved in mRNA degradation. Catalyzes the phosphorolysis of single-stranded polyribonucleotides processively in the 3'- to 5'-direction.</text>
</comment>
<comment type="catalytic activity">
    <reaction evidence="9">
        <text>RNA(n+1) + phosphate = RNA(n) + a ribonucleoside 5'-diphosphate</text>
        <dbReference type="Rhea" id="RHEA:22096"/>
        <dbReference type="Rhea" id="RHEA-COMP:14527"/>
        <dbReference type="Rhea" id="RHEA-COMP:17342"/>
        <dbReference type="ChEBI" id="CHEBI:43474"/>
        <dbReference type="ChEBI" id="CHEBI:57930"/>
        <dbReference type="ChEBI" id="CHEBI:140395"/>
        <dbReference type="EC" id="2.7.7.8"/>
    </reaction>
</comment>
<dbReference type="PROSITE" id="PS50126">
    <property type="entry name" value="S1"/>
    <property type="match status" value="1"/>
</dbReference>
<dbReference type="RefSeq" id="WP_012875727.1">
    <property type="nucleotide sequence ID" value="NC_013525.1"/>
</dbReference>
<comment type="subcellular location">
    <subcellularLocation>
        <location evidence="1 9">Cytoplasm</location>
    </subcellularLocation>
</comment>
<keyword evidence="5 9" id="KW-0548">Nucleotidyltransferase</keyword>
<dbReference type="AlphaFoldDB" id="D1CD30"/>
<dbReference type="NCBIfam" id="NF008805">
    <property type="entry name" value="PRK11824.1"/>
    <property type="match status" value="1"/>
</dbReference>
<dbReference type="FunFam" id="3.30.230.70:FF:000002">
    <property type="entry name" value="Polyribonucleotide nucleotidyltransferase"/>
    <property type="match status" value="1"/>
</dbReference>
<dbReference type="Gene3D" id="2.40.50.140">
    <property type="entry name" value="Nucleic acid-binding proteins"/>
    <property type="match status" value="1"/>
</dbReference>
<dbReference type="GO" id="GO:0003723">
    <property type="term" value="F:RNA binding"/>
    <property type="evidence" value="ECO:0007669"/>
    <property type="project" value="UniProtKB-UniRule"/>
</dbReference>
<evidence type="ECO:0000256" key="8">
    <source>
        <dbReference type="ARBA" id="ARBA00022884"/>
    </source>
</evidence>
<dbReference type="FunFam" id="3.30.1370.10:FF:000001">
    <property type="entry name" value="Polyribonucleotide nucleotidyltransferase"/>
    <property type="match status" value="1"/>
</dbReference>
<dbReference type="PANTHER" id="PTHR11252:SF0">
    <property type="entry name" value="POLYRIBONUCLEOTIDE NUCLEOTIDYLTRANSFERASE 1, MITOCHONDRIAL"/>
    <property type="match status" value="1"/>
</dbReference>
<dbReference type="FunFam" id="2.40.50.140:FF:000023">
    <property type="entry name" value="Polyribonucleotide nucleotidyltransferase"/>
    <property type="match status" value="1"/>
</dbReference>
<protein>
    <recommendedName>
        <fullName evidence="9">Polyribonucleotide nucleotidyltransferase</fullName>
        <ecNumber evidence="9">2.7.7.8</ecNumber>
    </recommendedName>
    <alternativeName>
        <fullName evidence="9">Polynucleotide phosphorylase</fullName>
        <shortName evidence="9">PNPase</shortName>
    </alternativeName>
</protein>
<keyword evidence="4 9" id="KW-0808">Transferase</keyword>
<dbReference type="Pfam" id="PF03726">
    <property type="entry name" value="PNPase"/>
    <property type="match status" value="1"/>
</dbReference>
<feature type="binding site" evidence="9">
    <location>
        <position position="487"/>
    </location>
    <ligand>
        <name>Mg(2+)</name>
        <dbReference type="ChEBI" id="CHEBI:18420"/>
    </ligand>
</feature>
<feature type="compositionally biased region" description="Low complexity" evidence="10">
    <location>
        <begin position="711"/>
        <end position="733"/>
    </location>
</feature>
<dbReference type="GO" id="GO:0005829">
    <property type="term" value="C:cytosol"/>
    <property type="evidence" value="ECO:0007669"/>
    <property type="project" value="TreeGrafter"/>
</dbReference>
<dbReference type="InterPro" id="IPR001247">
    <property type="entry name" value="ExoRNase_PH_dom1"/>
</dbReference>
<dbReference type="InterPro" id="IPR004088">
    <property type="entry name" value="KH_dom_type_1"/>
</dbReference>
<dbReference type="CDD" id="cd04472">
    <property type="entry name" value="S1_PNPase"/>
    <property type="match status" value="1"/>
</dbReference>
<evidence type="ECO:0000313" key="12">
    <source>
        <dbReference type="EMBL" id="ACZ42695.1"/>
    </source>
</evidence>
<dbReference type="FunFam" id="3.30.230.70:FF:000001">
    <property type="entry name" value="Polyribonucleotide nucleotidyltransferase"/>
    <property type="match status" value="1"/>
</dbReference>
<dbReference type="EMBL" id="CP001825">
    <property type="protein sequence ID" value="ACZ42695.1"/>
    <property type="molecule type" value="Genomic_DNA"/>
</dbReference>
<dbReference type="CDD" id="cd11364">
    <property type="entry name" value="RNase_PH_PNPase_2"/>
    <property type="match status" value="1"/>
</dbReference>
<dbReference type="CDD" id="cd02393">
    <property type="entry name" value="KH-I_PNPase"/>
    <property type="match status" value="1"/>
</dbReference>
<comment type="cofactor">
    <cofactor evidence="9">
        <name>Mg(2+)</name>
        <dbReference type="ChEBI" id="CHEBI:18420"/>
    </cofactor>
</comment>
<evidence type="ECO:0000256" key="4">
    <source>
        <dbReference type="ARBA" id="ARBA00022679"/>
    </source>
</evidence>
<gene>
    <name evidence="9" type="primary">pnp</name>
    <name evidence="12" type="ordered locus">Tter_1789</name>
</gene>
<dbReference type="InterPro" id="IPR020568">
    <property type="entry name" value="Ribosomal_Su5_D2-typ_SF"/>
</dbReference>
<evidence type="ECO:0000313" key="13">
    <source>
        <dbReference type="Proteomes" id="UP000000323"/>
    </source>
</evidence>
<accession>D1CD30</accession>
<organism evidence="12 13">
    <name type="scientific">Thermobaculum terrenum (strain ATCC BAA-798 / CCMEE 7001 / YNP1)</name>
    <dbReference type="NCBI Taxonomy" id="525904"/>
    <lineage>
        <taxon>Bacteria</taxon>
        <taxon>Bacillati</taxon>
        <taxon>Chloroflexota</taxon>
        <taxon>Chloroflexia</taxon>
        <taxon>Candidatus Thermobaculales</taxon>
        <taxon>Candidatus Thermobaculaceae</taxon>
        <taxon>Thermobaculum</taxon>
    </lineage>
</organism>
<dbReference type="InterPro" id="IPR003029">
    <property type="entry name" value="S1_domain"/>
</dbReference>
<dbReference type="SUPFAM" id="SSF50249">
    <property type="entry name" value="Nucleic acid-binding proteins"/>
    <property type="match status" value="1"/>
</dbReference>
<dbReference type="GO" id="GO:0006396">
    <property type="term" value="P:RNA processing"/>
    <property type="evidence" value="ECO:0007669"/>
    <property type="project" value="InterPro"/>
</dbReference>
<dbReference type="CDD" id="cd11363">
    <property type="entry name" value="RNase_PH_PNPase_1"/>
    <property type="match status" value="1"/>
</dbReference>
<dbReference type="SUPFAM" id="SSF55666">
    <property type="entry name" value="Ribonuclease PH domain 2-like"/>
    <property type="match status" value="2"/>
</dbReference>
<dbReference type="SUPFAM" id="SSF54791">
    <property type="entry name" value="Eukaryotic type KH-domain (KH-domain type I)"/>
    <property type="match status" value="1"/>
</dbReference>
<name>D1CD30_THET1</name>
<dbReference type="PANTHER" id="PTHR11252">
    <property type="entry name" value="POLYRIBONUCLEOTIDE NUCLEOTIDYLTRANSFERASE"/>
    <property type="match status" value="1"/>
</dbReference>